<comment type="similarity">
    <text evidence="3">Belongs to the glycosyl hydrolase 130 family.</text>
</comment>
<dbReference type="GO" id="GO:0016787">
    <property type="term" value="F:hydrolase activity"/>
    <property type="evidence" value="ECO:0007669"/>
    <property type="project" value="UniProtKB-KW"/>
</dbReference>
<sequence>MYTKTSFIKKRILIALVGAFIILSCKEQSQKPLTNTESDWTFPEFIKVDSLNPILNPSDQLEFTDPITGNSVKWEARNVLNPTAVVKDDKVYLMYRAQDSLGTSRIGMAVSDDGLHFEKMQAPVFYPDNDSMKVYEWNYKKVNSQTLNPNEDYFDGAEDPRIVESASGDYIMTYTSYDGKTARLSIASSKDLLTWTKHGLVLKNSKYKDLWSKSGAIVSELQGNKMVAKQINGKYWMYYGDTNLFMATSTDLIHWEVAENAESGKPISVLHPRMGYFDSRLVEPGPYALFKDEGIVLIYNGSNAANFNDPNLPKFTYAAAQALFDKNEPYKLIARTDDYFIYPDKDYEKVGEVNEVCFVEGLVFFKNQWFLYYGTADSKIAVAVAKN</sequence>
<keyword evidence="5" id="KW-1185">Reference proteome</keyword>
<gene>
    <name evidence="4" type="ORF">ACFO5O_08845</name>
</gene>
<evidence type="ECO:0000256" key="3">
    <source>
        <dbReference type="ARBA" id="ARBA00024356"/>
    </source>
</evidence>
<keyword evidence="2" id="KW-0808">Transferase</keyword>
<dbReference type="PANTHER" id="PTHR34106:SF5">
    <property type="entry name" value="GLYCOSIDASE"/>
    <property type="match status" value="1"/>
</dbReference>
<name>A0ABV9N6E9_9FLAO</name>
<dbReference type="Gene3D" id="2.115.10.20">
    <property type="entry name" value="Glycosyl hydrolase domain, family 43"/>
    <property type="match status" value="1"/>
</dbReference>
<dbReference type="Pfam" id="PF04041">
    <property type="entry name" value="Glyco_hydro_130"/>
    <property type="match status" value="1"/>
</dbReference>
<organism evidence="4 5">
    <name type="scientific">Geojedonia litorea</name>
    <dbReference type="NCBI Taxonomy" id="1268269"/>
    <lineage>
        <taxon>Bacteria</taxon>
        <taxon>Pseudomonadati</taxon>
        <taxon>Bacteroidota</taxon>
        <taxon>Flavobacteriia</taxon>
        <taxon>Flavobacteriales</taxon>
        <taxon>Flavobacteriaceae</taxon>
        <taxon>Geojedonia</taxon>
    </lineage>
</organism>
<evidence type="ECO:0000313" key="5">
    <source>
        <dbReference type="Proteomes" id="UP001595953"/>
    </source>
</evidence>
<dbReference type="InterPro" id="IPR007184">
    <property type="entry name" value="Mannoside_phosphorylase"/>
</dbReference>
<dbReference type="PIRSF" id="PIRSF016202">
    <property type="entry name" value="PH1107"/>
    <property type="match status" value="1"/>
</dbReference>
<dbReference type="InterPro" id="IPR023296">
    <property type="entry name" value="Glyco_hydro_beta-prop_sf"/>
</dbReference>
<dbReference type="CDD" id="cd18610">
    <property type="entry name" value="GH130_BT3780-like"/>
    <property type="match status" value="1"/>
</dbReference>
<protein>
    <submittedName>
        <fullName evidence="4">Glycoside hydrolase family 130 protein</fullName>
    </submittedName>
</protein>
<dbReference type="RefSeq" id="WP_387962927.1">
    <property type="nucleotide sequence ID" value="NZ_JBHSGP010000014.1"/>
</dbReference>
<evidence type="ECO:0000256" key="1">
    <source>
        <dbReference type="ARBA" id="ARBA00022676"/>
    </source>
</evidence>
<dbReference type="PANTHER" id="PTHR34106">
    <property type="entry name" value="GLYCOSIDASE"/>
    <property type="match status" value="1"/>
</dbReference>
<proteinExistence type="inferred from homology"/>
<dbReference type="PROSITE" id="PS51257">
    <property type="entry name" value="PROKAR_LIPOPROTEIN"/>
    <property type="match status" value="1"/>
</dbReference>
<comment type="caution">
    <text evidence="4">The sequence shown here is derived from an EMBL/GenBank/DDBJ whole genome shotgun (WGS) entry which is preliminary data.</text>
</comment>
<reference evidence="5" key="1">
    <citation type="journal article" date="2019" name="Int. J. Syst. Evol. Microbiol.">
        <title>The Global Catalogue of Microorganisms (GCM) 10K type strain sequencing project: providing services to taxonomists for standard genome sequencing and annotation.</title>
        <authorList>
            <consortium name="The Broad Institute Genomics Platform"/>
            <consortium name="The Broad Institute Genome Sequencing Center for Infectious Disease"/>
            <person name="Wu L."/>
            <person name="Ma J."/>
        </authorList>
    </citation>
    <scope>NUCLEOTIDE SEQUENCE [LARGE SCALE GENOMIC DNA]</scope>
    <source>
        <strain evidence="5">CCUG 63682</strain>
    </source>
</reference>
<accession>A0ABV9N6E9</accession>
<evidence type="ECO:0000313" key="4">
    <source>
        <dbReference type="EMBL" id="MFC4722428.1"/>
    </source>
</evidence>
<evidence type="ECO:0000256" key="2">
    <source>
        <dbReference type="ARBA" id="ARBA00022679"/>
    </source>
</evidence>
<dbReference type="EMBL" id="JBHSGP010000014">
    <property type="protein sequence ID" value="MFC4722428.1"/>
    <property type="molecule type" value="Genomic_DNA"/>
</dbReference>
<dbReference type="SUPFAM" id="SSF75005">
    <property type="entry name" value="Arabinanase/levansucrase/invertase"/>
    <property type="match status" value="1"/>
</dbReference>
<keyword evidence="4" id="KW-0378">Hydrolase</keyword>
<keyword evidence="1" id="KW-0328">Glycosyltransferase</keyword>
<dbReference type="Proteomes" id="UP001595953">
    <property type="component" value="Unassembled WGS sequence"/>
</dbReference>